<dbReference type="OrthoDB" id="5988509at2759"/>
<accession>A0A9W9YU79</accession>
<organism evidence="1 2">
    <name type="scientific">Desmophyllum pertusum</name>
    <dbReference type="NCBI Taxonomy" id="174260"/>
    <lineage>
        <taxon>Eukaryota</taxon>
        <taxon>Metazoa</taxon>
        <taxon>Cnidaria</taxon>
        <taxon>Anthozoa</taxon>
        <taxon>Hexacorallia</taxon>
        <taxon>Scleractinia</taxon>
        <taxon>Caryophylliina</taxon>
        <taxon>Caryophylliidae</taxon>
        <taxon>Desmophyllum</taxon>
    </lineage>
</organism>
<comment type="caution">
    <text evidence="1">The sequence shown here is derived from an EMBL/GenBank/DDBJ whole genome shotgun (WGS) entry which is preliminary data.</text>
</comment>
<sequence>MCHGSPIWTSHVRVKRRCSKAALSVIGQNDVLQRTTFKGIMNLLSKQTLPIGWDDPEKHAEMKEVSVAVFNKKLEGMINDPDYEDVVEKLEEHIDEGQFRRMLCGPEGTRYV</sequence>
<evidence type="ECO:0000313" key="1">
    <source>
        <dbReference type="EMBL" id="KAJ7369415.1"/>
    </source>
</evidence>
<dbReference type="Proteomes" id="UP001163046">
    <property type="component" value="Unassembled WGS sequence"/>
</dbReference>
<name>A0A9W9YU79_9CNID</name>
<keyword evidence="2" id="KW-1185">Reference proteome</keyword>
<dbReference type="AlphaFoldDB" id="A0A9W9YU79"/>
<protein>
    <submittedName>
        <fullName evidence="1">Uncharacterized protein</fullName>
    </submittedName>
</protein>
<dbReference type="EMBL" id="MU826986">
    <property type="protein sequence ID" value="KAJ7369415.1"/>
    <property type="molecule type" value="Genomic_DNA"/>
</dbReference>
<evidence type="ECO:0000313" key="2">
    <source>
        <dbReference type="Proteomes" id="UP001163046"/>
    </source>
</evidence>
<proteinExistence type="predicted"/>
<reference evidence="1" key="1">
    <citation type="submission" date="2023-01" db="EMBL/GenBank/DDBJ databases">
        <title>Genome assembly of the deep-sea coral Lophelia pertusa.</title>
        <authorList>
            <person name="Herrera S."/>
            <person name="Cordes E."/>
        </authorList>
    </citation>
    <scope>NUCLEOTIDE SEQUENCE</scope>
    <source>
        <strain evidence="1">USNM1676648</strain>
        <tissue evidence="1">Polyp</tissue>
    </source>
</reference>
<gene>
    <name evidence="1" type="ORF">OS493_039168</name>
</gene>